<dbReference type="GO" id="GO:0006139">
    <property type="term" value="P:nucleobase-containing compound metabolic process"/>
    <property type="evidence" value="ECO:0007669"/>
    <property type="project" value="UniProtKB-ARBA"/>
</dbReference>
<reference evidence="3" key="1">
    <citation type="submission" date="2022-10" db="EMBL/GenBank/DDBJ databases">
        <title>Culturing micro-colonial fungi from biological soil crusts in the Mojave desert and describing Neophaeococcomyces mojavensis, and introducing the new genera and species Taxawa tesnikishii.</title>
        <authorList>
            <person name="Kurbessoian T."/>
            <person name="Stajich J.E."/>
        </authorList>
    </citation>
    <scope>NUCLEOTIDE SEQUENCE</scope>
    <source>
        <strain evidence="3">TK_35</strain>
    </source>
</reference>
<dbReference type="PIRSF" id="PIRSF015626">
    <property type="entry name" value="FdhD"/>
    <property type="match status" value="1"/>
</dbReference>
<dbReference type="HAMAP" id="MF_00187">
    <property type="entry name" value="FdhD"/>
    <property type="match status" value="1"/>
</dbReference>
<evidence type="ECO:0000256" key="1">
    <source>
        <dbReference type="ARBA" id="ARBA00022490"/>
    </source>
</evidence>
<dbReference type="AlphaFoldDB" id="A0AA38XQE3"/>
<sequence length="288" mass="30247">MCRMPGSTPPSPPPAGTALRTMQRWRSTGQEQQVDVIAEEVPVAMRYNGAAFAVMMATPCDLEDFALGFSLSEGLIERPDQLLSAEVQPQLEGIELKMTVSADAPGAALDPDNGRLLPGRGGCGLCGARQLEDVLRPLPPVKDRRTYQTAALQRALAGLALRQPMNAASGSTHAAAWADASGRIGWVREDVGRHNALDKLIGALHHNEHSIDGGLLVVSSRASYEMVSKAARAGASVLAAVSAPTALAIDLARGAGLCLVGFAREGGFNVYTHPERLQGDGLHGHPPA</sequence>
<dbReference type="PANTHER" id="PTHR30592:SF1">
    <property type="entry name" value="SULFUR CARRIER PROTEIN FDHD"/>
    <property type="match status" value="1"/>
</dbReference>
<proteinExistence type="inferred from homology"/>
<dbReference type="NCBIfam" id="TIGR00129">
    <property type="entry name" value="fdhD_narQ"/>
    <property type="match status" value="1"/>
</dbReference>
<evidence type="ECO:0000313" key="3">
    <source>
        <dbReference type="EMBL" id="KAJ9617772.1"/>
    </source>
</evidence>
<comment type="caution">
    <text evidence="3">The sequence shown here is derived from an EMBL/GenBank/DDBJ whole genome shotgun (WGS) entry which is preliminary data.</text>
</comment>
<accession>A0AA38XQE3</accession>
<dbReference type="Pfam" id="PF02634">
    <property type="entry name" value="FdhD-NarQ"/>
    <property type="match status" value="1"/>
</dbReference>
<dbReference type="GO" id="GO:0006777">
    <property type="term" value="P:Mo-molybdopterin cofactor biosynthetic process"/>
    <property type="evidence" value="ECO:0007669"/>
    <property type="project" value="UniProtKB-KW"/>
</dbReference>
<evidence type="ECO:0000256" key="2">
    <source>
        <dbReference type="ARBA" id="ARBA00023150"/>
    </source>
</evidence>
<dbReference type="Gene3D" id="3.40.140.10">
    <property type="entry name" value="Cytidine Deaminase, domain 2"/>
    <property type="match status" value="1"/>
</dbReference>
<protein>
    <recommendedName>
        <fullName evidence="4">Sulfur carrier protein FdhD</fullName>
    </recommendedName>
</protein>
<keyword evidence="1" id="KW-0963">Cytoplasm</keyword>
<dbReference type="EMBL" id="JAPDRN010000153">
    <property type="protein sequence ID" value="KAJ9617772.1"/>
    <property type="molecule type" value="Genomic_DNA"/>
</dbReference>
<dbReference type="InterPro" id="IPR003786">
    <property type="entry name" value="FdhD"/>
</dbReference>
<evidence type="ECO:0008006" key="4">
    <source>
        <dbReference type="Google" id="ProtNLM"/>
    </source>
</evidence>
<dbReference type="PANTHER" id="PTHR30592">
    <property type="entry name" value="FORMATE DEHYDROGENASE"/>
    <property type="match status" value="1"/>
</dbReference>
<dbReference type="GO" id="GO:0016783">
    <property type="term" value="F:sulfurtransferase activity"/>
    <property type="evidence" value="ECO:0007669"/>
    <property type="project" value="InterPro"/>
</dbReference>
<keyword evidence="2" id="KW-0501">Molybdenum cofactor biosynthesis</keyword>
<gene>
    <name evidence="3" type="ORF">H2204_013439</name>
</gene>
<dbReference type="InterPro" id="IPR016193">
    <property type="entry name" value="Cytidine_deaminase-like"/>
</dbReference>
<dbReference type="Gene3D" id="3.10.20.10">
    <property type="match status" value="1"/>
</dbReference>
<organism evidence="3">
    <name type="scientific">Knufia peltigerae</name>
    <dbReference type="NCBI Taxonomy" id="1002370"/>
    <lineage>
        <taxon>Eukaryota</taxon>
        <taxon>Fungi</taxon>
        <taxon>Dikarya</taxon>
        <taxon>Ascomycota</taxon>
        <taxon>Pezizomycotina</taxon>
        <taxon>Eurotiomycetes</taxon>
        <taxon>Chaetothyriomycetidae</taxon>
        <taxon>Chaetothyriales</taxon>
        <taxon>Trichomeriaceae</taxon>
        <taxon>Knufia</taxon>
    </lineage>
</organism>
<dbReference type="SUPFAM" id="SSF53927">
    <property type="entry name" value="Cytidine deaminase-like"/>
    <property type="match status" value="1"/>
</dbReference>
<name>A0AA38XQE3_9EURO</name>